<comment type="caution">
    <text evidence="1">The sequence shown here is derived from an EMBL/GenBank/DDBJ whole genome shotgun (WGS) entry which is preliminary data.</text>
</comment>
<reference evidence="2" key="1">
    <citation type="journal article" date="2023" name="Nat. Plants">
        <title>Single-cell RNA sequencing provides a high-resolution roadmap for understanding the multicellular compartmentation of specialized metabolism.</title>
        <authorList>
            <person name="Sun S."/>
            <person name="Shen X."/>
            <person name="Li Y."/>
            <person name="Li Y."/>
            <person name="Wang S."/>
            <person name="Li R."/>
            <person name="Zhang H."/>
            <person name="Shen G."/>
            <person name="Guo B."/>
            <person name="Wei J."/>
            <person name="Xu J."/>
            <person name="St-Pierre B."/>
            <person name="Chen S."/>
            <person name="Sun C."/>
        </authorList>
    </citation>
    <scope>NUCLEOTIDE SEQUENCE [LARGE SCALE GENOMIC DNA]</scope>
</reference>
<name>A0ACC0AWH1_CATRO</name>
<sequence>MDIDLNKHGLLQTNELYQYILETSVYPRESEHLRDLRAATKTHPRSFFGTAPDEGQFLSLLLQTMNAKKTIEIGVFTGYSLLVTALALPHDGKITAIDIDEEAYKIGLPFIKKAGVEHKINFINSNAHKALDQLLQDENNRESFDFAFVDADKEGYEKYHEKLMKLVKIGGIIAYDNTLFYGTVAMAEDKVEDLRRKSIRKAIIEFNAFIAADQRIQISQAPLGDGYLLETSVYPRESEYLRELRAATESHFMSFMATAPDEGQFLSLLLQILNPKKTIEIGVYTGYSLLLTALALPEDAKITAIDIDEEAYNIGLPFIKKAGVEHKINFINSDAQKVLDQLLQDHNNEGSFEFAFVDADKGSYKKYHEKLMKLLKIGGIIIYDNTLWLGTVAMEEHNVPEEFGTRDIRRAILEFNKFIAADTRITAIAIDEEAYNIGLPFIKKAGVEHKINFIKSDAHKVLDELLRDVSNNTQEKLQELGTIAMAEEDVHEEFGMRELRRAIMEFNKFIEAGTRVQISQAPLGDGITICRRLQ</sequence>
<protein>
    <submittedName>
        <fullName evidence="1">Uncharacterized protein</fullName>
    </submittedName>
</protein>
<dbReference type="Proteomes" id="UP001060085">
    <property type="component" value="Linkage Group LG05"/>
</dbReference>
<dbReference type="EMBL" id="CM044705">
    <property type="protein sequence ID" value="KAI5664625.1"/>
    <property type="molecule type" value="Genomic_DNA"/>
</dbReference>
<accession>A0ACC0AWH1</accession>
<proteinExistence type="predicted"/>
<organism evidence="1 2">
    <name type="scientific">Catharanthus roseus</name>
    <name type="common">Madagascar periwinkle</name>
    <name type="synonym">Vinca rosea</name>
    <dbReference type="NCBI Taxonomy" id="4058"/>
    <lineage>
        <taxon>Eukaryota</taxon>
        <taxon>Viridiplantae</taxon>
        <taxon>Streptophyta</taxon>
        <taxon>Embryophyta</taxon>
        <taxon>Tracheophyta</taxon>
        <taxon>Spermatophyta</taxon>
        <taxon>Magnoliopsida</taxon>
        <taxon>eudicotyledons</taxon>
        <taxon>Gunneridae</taxon>
        <taxon>Pentapetalae</taxon>
        <taxon>asterids</taxon>
        <taxon>lamiids</taxon>
        <taxon>Gentianales</taxon>
        <taxon>Apocynaceae</taxon>
        <taxon>Rauvolfioideae</taxon>
        <taxon>Vinceae</taxon>
        <taxon>Catharanthinae</taxon>
        <taxon>Catharanthus</taxon>
    </lineage>
</organism>
<evidence type="ECO:0000313" key="1">
    <source>
        <dbReference type="EMBL" id="KAI5664625.1"/>
    </source>
</evidence>
<gene>
    <name evidence="1" type="ORF">M9H77_23948</name>
</gene>
<keyword evidence="2" id="KW-1185">Reference proteome</keyword>
<evidence type="ECO:0000313" key="2">
    <source>
        <dbReference type="Proteomes" id="UP001060085"/>
    </source>
</evidence>